<proteinExistence type="predicted"/>
<evidence type="ECO:0000313" key="3">
    <source>
        <dbReference type="Proteomes" id="UP000254834"/>
    </source>
</evidence>
<keyword evidence="3" id="KW-1185">Reference proteome</keyword>
<evidence type="ECO:0000313" key="2">
    <source>
        <dbReference type="EMBL" id="AXK60412.1"/>
    </source>
</evidence>
<feature type="transmembrane region" description="Helical" evidence="1">
    <location>
        <begin position="24"/>
        <end position="45"/>
    </location>
</feature>
<keyword evidence="1" id="KW-0472">Membrane</keyword>
<accession>A0A345ZAU5</accession>
<gene>
    <name evidence="2" type="ORF">C0J27_01460</name>
</gene>
<keyword evidence="1" id="KW-0812">Transmembrane</keyword>
<dbReference type="EMBL" id="CP025544">
    <property type="protein sequence ID" value="AXK60412.1"/>
    <property type="molecule type" value="Genomic_DNA"/>
</dbReference>
<dbReference type="Proteomes" id="UP000254834">
    <property type="component" value="Chromosome"/>
</dbReference>
<organism evidence="2 3">
    <name type="scientific">Candidatus Chromulinivorax destructor</name>
    <dbReference type="NCBI Taxonomy" id="2066483"/>
    <lineage>
        <taxon>Bacteria</taxon>
        <taxon>Candidatus Babelota</taxon>
        <taxon>Candidatus Babeliae</taxon>
        <taxon>Candidatus Babeliales</taxon>
        <taxon>Candidatus Chromulinivoraceae</taxon>
        <taxon>Candidatus Chromulinivorax</taxon>
    </lineage>
</organism>
<keyword evidence="1" id="KW-1133">Transmembrane helix</keyword>
<dbReference type="RefSeq" id="WP_115585427.1">
    <property type="nucleotide sequence ID" value="NZ_CP025544.1"/>
</dbReference>
<dbReference type="AlphaFoldDB" id="A0A345ZAU5"/>
<evidence type="ECO:0008006" key="4">
    <source>
        <dbReference type="Google" id="ProtNLM"/>
    </source>
</evidence>
<sequence length="165" mass="19501">MNENSEQIFDIYDIWYEPLLSQTWFIILLILLLSIFMSCVLYFIYVTFYNKVKVIDPLVIIQNKIAHINSLVIKNEHDSKQAYFEISQIIKEYITYHYKISVIGLTDHELLLWSQAHLSAQQITILEQICAHINQIKFEHQIATTEQVRKNIELVQAFIHSTKEA</sequence>
<evidence type="ECO:0000256" key="1">
    <source>
        <dbReference type="SAM" id="Phobius"/>
    </source>
</evidence>
<name>A0A345ZAU5_9BACT</name>
<protein>
    <recommendedName>
        <fullName evidence="4">DUF4381 domain-containing protein</fullName>
    </recommendedName>
</protein>
<reference evidence="2 3" key="1">
    <citation type="submission" date="2017-12" db="EMBL/GenBank/DDBJ databases">
        <title>Chromulinavorax destructans is a abundant pathogen of dominant heterotrophic picoflagllates.</title>
        <authorList>
            <person name="Deeg C.M."/>
            <person name="Zimmer M."/>
            <person name="Suttle C.A."/>
        </authorList>
    </citation>
    <scope>NUCLEOTIDE SEQUENCE [LARGE SCALE GENOMIC DNA]</scope>
    <source>
        <strain evidence="2 3">SeV1</strain>
    </source>
</reference>
<dbReference type="KEGG" id="cdes:C0J27_01460"/>